<dbReference type="EMBL" id="JAJBZT010000006">
    <property type="protein sequence ID" value="MCB6184379.1"/>
    <property type="molecule type" value="Genomic_DNA"/>
</dbReference>
<comment type="caution">
    <text evidence="3">The sequence shown here is derived from an EMBL/GenBank/DDBJ whole genome shotgun (WGS) entry which is preliminary data.</text>
</comment>
<comment type="similarity">
    <text evidence="1">Belongs to the 4-hydroxybenzoyl-CoA thioesterase family.</text>
</comment>
<dbReference type="Gene3D" id="3.10.129.10">
    <property type="entry name" value="Hotdog Thioesterase"/>
    <property type="match status" value="1"/>
</dbReference>
<gene>
    <name evidence="3" type="ORF">LIN78_12565</name>
</gene>
<sequence length="145" mass="16314">MAKITLPTISNCHFQTSLPVTVTHLNYGNHLGHDSLVSILHEARVQFLHQLGYTEMKMEDAGLILRDLAVQYLAEAFYGDILDISIEVAQLSGCGFELLYEVTHQSLGKKIARAQTSMVCFDYQTHKIMKLPKSFADRYQTPPAN</sequence>
<dbReference type="SUPFAM" id="SSF54637">
    <property type="entry name" value="Thioesterase/thiol ester dehydrase-isomerase"/>
    <property type="match status" value="1"/>
</dbReference>
<evidence type="ECO:0000313" key="3">
    <source>
        <dbReference type="EMBL" id="MCB6184379.1"/>
    </source>
</evidence>
<accession>A0ABS8D844</accession>
<protein>
    <submittedName>
        <fullName evidence="3">Acyl-CoA thioesterase</fullName>
    </submittedName>
</protein>
<keyword evidence="2" id="KW-0378">Hydrolase</keyword>
<dbReference type="InterPro" id="IPR029069">
    <property type="entry name" value="HotDog_dom_sf"/>
</dbReference>
<dbReference type="Proteomes" id="UP001165395">
    <property type="component" value="Unassembled WGS sequence"/>
</dbReference>
<reference evidence="3" key="1">
    <citation type="submission" date="2021-10" db="EMBL/GenBank/DDBJ databases">
        <title>The complete genome sequence of Leeia sp. TBRC 13508.</title>
        <authorList>
            <person name="Charoenyingcharoen P."/>
            <person name="Yukphan P."/>
        </authorList>
    </citation>
    <scope>NUCLEOTIDE SEQUENCE</scope>
    <source>
        <strain evidence="3">TBRC 13508</strain>
    </source>
</reference>
<evidence type="ECO:0000313" key="4">
    <source>
        <dbReference type="Proteomes" id="UP001165395"/>
    </source>
</evidence>
<dbReference type="PANTHER" id="PTHR31793:SF27">
    <property type="entry name" value="NOVEL THIOESTERASE SUPERFAMILY DOMAIN AND SAPOSIN A-TYPE DOMAIN CONTAINING PROTEIN (0610012H03RIK)"/>
    <property type="match status" value="1"/>
</dbReference>
<keyword evidence="4" id="KW-1185">Reference proteome</keyword>
<dbReference type="InterPro" id="IPR050563">
    <property type="entry name" value="4-hydroxybenzoyl-CoA_TE"/>
</dbReference>
<dbReference type="RefSeq" id="WP_227181188.1">
    <property type="nucleotide sequence ID" value="NZ_JAJBZT010000006.1"/>
</dbReference>
<name>A0ABS8D844_9NEIS</name>
<evidence type="ECO:0000256" key="2">
    <source>
        <dbReference type="ARBA" id="ARBA00022801"/>
    </source>
</evidence>
<evidence type="ECO:0000256" key="1">
    <source>
        <dbReference type="ARBA" id="ARBA00005953"/>
    </source>
</evidence>
<proteinExistence type="inferred from homology"/>
<dbReference type="Pfam" id="PF13279">
    <property type="entry name" value="4HBT_2"/>
    <property type="match status" value="1"/>
</dbReference>
<organism evidence="3 4">
    <name type="scientific">Leeia speluncae</name>
    <dbReference type="NCBI Taxonomy" id="2884804"/>
    <lineage>
        <taxon>Bacteria</taxon>
        <taxon>Pseudomonadati</taxon>
        <taxon>Pseudomonadota</taxon>
        <taxon>Betaproteobacteria</taxon>
        <taxon>Neisseriales</taxon>
        <taxon>Leeiaceae</taxon>
        <taxon>Leeia</taxon>
    </lineage>
</organism>
<dbReference type="CDD" id="cd00586">
    <property type="entry name" value="4HBT"/>
    <property type="match status" value="1"/>
</dbReference>
<dbReference type="PANTHER" id="PTHR31793">
    <property type="entry name" value="4-HYDROXYBENZOYL-COA THIOESTERASE FAMILY MEMBER"/>
    <property type="match status" value="1"/>
</dbReference>